<protein>
    <submittedName>
        <fullName evidence="3">Potassium transporter KefG</fullName>
    </submittedName>
</protein>
<feature type="domain" description="Flavodoxin-like fold" evidence="2">
    <location>
        <begin position="18"/>
        <end position="186"/>
    </location>
</feature>
<dbReference type="InterPro" id="IPR003680">
    <property type="entry name" value="Flavodoxin_fold"/>
</dbReference>
<dbReference type="Gene3D" id="3.40.50.360">
    <property type="match status" value="1"/>
</dbReference>
<dbReference type="RefSeq" id="WP_061094732.1">
    <property type="nucleotide sequence ID" value="NZ_CP014323.1"/>
</dbReference>
<keyword evidence="1" id="KW-0560">Oxidoreductase</keyword>
<name>A0A126PYN4_ALTMA</name>
<dbReference type="SUPFAM" id="SSF52218">
    <property type="entry name" value="Flavoproteins"/>
    <property type="match status" value="1"/>
</dbReference>
<evidence type="ECO:0000259" key="2">
    <source>
        <dbReference type="Pfam" id="PF02525"/>
    </source>
</evidence>
<evidence type="ECO:0000313" key="4">
    <source>
        <dbReference type="Proteomes" id="UP000063991"/>
    </source>
</evidence>
<dbReference type="GO" id="GO:0003955">
    <property type="term" value="F:NAD(P)H dehydrogenase (quinone) activity"/>
    <property type="evidence" value="ECO:0007669"/>
    <property type="project" value="TreeGrafter"/>
</dbReference>
<evidence type="ECO:0000313" key="3">
    <source>
        <dbReference type="EMBL" id="AMJ98082.1"/>
    </source>
</evidence>
<proteinExistence type="predicted"/>
<dbReference type="Proteomes" id="UP000063991">
    <property type="component" value="Chromosome"/>
</dbReference>
<dbReference type="InterPro" id="IPR046980">
    <property type="entry name" value="KefG/KefF"/>
</dbReference>
<dbReference type="EMBL" id="CP014323">
    <property type="protein sequence ID" value="AMJ98082.1"/>
    <property type="molecule type" value="Genomic_DNA"/>
</dbReference>
<gene>
    <name evidence="3" type="ORF">AVL55_07885</name>
</gene>
<sequence>MTDENIIESNVESAKKSKKVLVLFAHPAQTRSEVNVPLFHEAKMNKHVTAVDLYAEYPDFNIDIEREQQRLIDHDVVVFLFPLYWYSTPSILKEWQDLVLEYGFAYGHEGTALKDKLFLCALSAGGKEEAYQTDGFNHYTIRQLLQPLEQMAQITHMTYIAPFAIFGSRTAREEHRVAEHRGKWTTLLNKLTTNTLNLEKAKHIENLADLCTSQGE</sequence>
<accession>A0A126PYN4</accession>
<dbReference type="GO" id="GO:0009055">
    <property type="term" value="F:electron transfer activity"/>
    <property type="evidence" value="ECO:0007669"/>
    <property type="project" value="TreeGrafter"/>
</dbReference>
<dbReference type="Pfam" id="PF02525">
    <property type="entry name" value="Flavodoxin_2"/>
    <property type="match status" value="1"/>
</dbReference>
<dbReference type="GO" id="GO:0010181">
    <property type="term" value="F:FMN binding"/>
    <property type="evidence" value="ECO:0007669"/>
    <property type="project" value="TreeGrafter"/>
</dbReference>
<dbReference type="InterPro" id="IPR029039">
    <property type="entry name" value="Flavoprotein-like_sf"/>
</dbReference>
<dbReference type="PANTHER" id="PTHR47307:SF1">
    <property type="entry name" value="GLUTATHIONE-REGULATED POTASSIUM-EFFLUX SYSTEM ANCILLARY PROTEIN KEFG"/>
    <property type="match status" value="1"/>
</dbReference>
<dbReference type="AlphaFoldDB" id="A0A126PYN4"/>
<organism evidence="3 4">
    <name type="scientific">Alteromonas macleodii</name>
    <name type="common">Pseudoalteromonas macleodii</name>
    <dbReference type="NCBI Taxonomy" id="28108"/>
    <lineage>
        <taxon>Bacteria</taxon>
        <taxon>Pseudomonadati</taxon>
        <taxon>Pseudomonadota</taxon>
        <taxon>Gammaproteobacteria</taxon>
        <taxon>Alteromonadales</taxon>
        <taxon>Alteromonadaceae</taxon>
        <taxon>Alteromonas/Salinimonas group</taxon>
        <taxon>Alteromonas</taxon>
    </lineage>
</organism>
<dbReference type="PANTHER" id="PTHR47307">
    <property type="entry name" value="GLUTATHIONE-REGULATED POTASSIUM-EFFLUX SYSTEM ANCILLARY PROTEIN KEFG"/>
    <property type="match status" value="1"/>
</dbReference>
<reference evidence="3 4" key="1">
    <citation type="submission" date="2015-12" db="EMBL/GenBank/DDBJ databases">
        <authorList>
            <person name="Shamseldin A."/>
            <person name="Moawad H."/>
            <person name="Abd El-Rahim W.M."/>
            <person name="Sadowsky M.J."/>
        </authorList>
    </citation>
    <scope>NUCLEOTIDE SEQUENCE [LARGE SCALE GENOMIC DNA]</scope>
    <source>
        <strain evidence="3 4">D7</strain>
    </source>
</reference>
<dbReference type="OrthoDB" id="9798454at2"/>
<evidence type="ECO:0000256" key="1">
    <source>
        <dbReference type="ARBA" id="ARBA00023002"/>
    </source>
</evidence>